<dbReference type="EMBL" id="JARBHB010000002">
    <property type="protein sequence ID" value="KAJ8892223.1"/>
    <property type="molecule type" value="Genomic_DNA"/>
</dbReference>
<dbReference type="Gene3D" id="1.10.10.60">
    <property type="entry name" value="Homeodomain-like"/>
    <property type="match status" value="1"/>
</dbReference>
<dbReference type="Proteomes" id="UP001159363">
    <property type="component" value="Chromosome 2"/>
</dbReference>
<accession>A0ABQ9I8F9</accession>
<dbReference type="InterPro" id="IPR007889">
    <property type="entry name" value="HTH_Psq"/>
</dbReference>
<comment type="subcellular location">
    <subcellularLocation>
        <location evidence="1">Nucleus</location>
    </subcellularLocation>
</comment>
<sequence length="342" mass="37720">MSGKRASLSLMKKCEIIKEVDQQKTLKAEIARQHGILKSTLFTVLKMIEEIVNAVQKEGRNTLPASRRVQCRPAGGMFCKLMPDRTLAVKGDVCKGMKKSKECLTVIVCCNMDGSNKMKPLEHRAGVPSKEHHQHASASGLRDNSAGEAEVPGNACAEYGSENGNIEGYEEQKTIANCFSHTHFVTPVDEEAAVHVFLAAASSEDPDDPPPVDAEPQPGPSTVPLSARLTVTRLCDEETWQQFAPDCTFEEFVTVDDIAVDVTVDDYADDVRGQQESSGEVEEPAQVLTTRDILKAGDSYAAVLRQHGANEEMWSHFTHLRVFVEQTLVKKKQTTIKDFFKK</sequence>
<evidence type="ECO:0000256" key="1">
    <source>
        <dbReference type="ARBA" id="ARBA00004123"/>
    </source>
</evidence>
<feature type="compositionally biased region" description="Pro residues" evidence="2">
    <location>
        <begin position="211"/>
        <end position="221"/>
    </location>
</feature>
<keyword evidence="5" id="KW-1185">Reference proteome</keyword>
<comment type="caution">
    <text evidence="4">The sequence shown here is derived from an EMBL/GenBank/DDBJ whole genome shotgun (WGS) entry which is preliminary data.</text>
</comment>
<feature type="region of interest" description="Disordered" evidence="2">
    <location>
        <begin position="121"/>
        <end position="155"/>
    </location>
</feature>
<name>A0ABQ9I8F9_9NEOP</name>
<proteinExistence type="predicted"/>
<gene>
    <name evidence="4" type="ORF">PR048_004803</name>
</gene>
<evidence type="ECO:0000313" key="5">
    <source>
        <dbReference type="Proteomes" id="UP001159363"/>
    </source>
</evidence>
<feature type="region of interest" description="Disordered" evidence="2">
    <location>
        <begin position="202"/>
        <end position="224"/>
    </location>
</feature>
<feature type="compositionally biased region" description="Basic and acidic residues" evidence="2">
    <location>
        <begin position="121"/>
        <end position="131"/>
    </location>
</feature>
<protein>
    <recommendedName>
        <fullName evidence="3">HTH psq-type domain-containing protein</fullName>
    </recommendedName>
</protein>
<evidence type="ECO:0000256" key="2">
    <source>
        <dbReference type="SAM" id="MobiDB-lite"/>
    </source>
</evidence>
<evidence type="ECO:0000259" key="3">
    <source>
        <dbReference type="Pfam" id="PF04218"/>
    </source>
</evidence>
<feature type="domain" description="HTH psq-type" evidence="3">
    <location>
        <begin position="4"/>
        <end position="47"/>
    </location>
</feature>
<evidence type="ECO:0000313" key="4">
    <source>
        <dbReference type="EMBL" id="KAJ8892223.1"/>
    </source>
</evidence>
<dbReference type="Pfam" id="PF04218">
    <property type="entry name" value="CENP-B_N"/>
    <property type="match status" value="1"/>
</dbReference>
<dbReference type="SUPFAM" id="SSF46689">
    <property type="entry name" value="Homeodomain-like"/>
    <property type="match status" value="1"/>
</dbReference>
<organism evidence="4 5">
    <name type="scientific">Dryococelus australis</name>
    <dbReference type="NCBI Taxonomy" id="614101"/>
    <lineage>
        <taxon>Eukaryota</taxon>
        <taxon>Metazoa</taxon>
        <taxon>Ecdysozoa</taxon>
        <taxon>Arthropoda</taxon>
        <taxon>Hexapoda</taxon>
        <taxon>Insecta</taxon>
        <taxon>Pterygota</taxon>
        <taxon>Neoptera</taxon>
        <taxon>Polyneoptera</taxon>
        <taxon>Phasmatodea</taxon>
        <taxon>Verophasmatodea</taxon>
        <taxon>Anareolatae</taxon>
        <taxon>Phasmatidae</taxon>
        <taxon>Eurycanthinae</taxon>
        <taxon>Dryococelus</taxon>
    </lineage>
</organism>
<dbReference type="InterPro" id="IPR009057">
    <property type="entry name" value="Homeodomain-like_sf"/>
</dbReference>
<reference evidence="4 5" key="1">
    <citation type="submission" date="2023-02" db="EMBL/GenBank/DDBJ databases">
        <title>LHISI_Scaffold_Assembly.</title>
        <authorList>
            <person name="Stuart O.P."/>
            <person name="Cleave R."/>
            <person name="Magrath M.J.L."/>
            <person name="Mikheyev A.S."/>
        </authorList>
    </citation>
    <scope>NUCLEOTIDE SEQUENCE [LARGE SCALE GENOMIC DNA]</scope>
    <source>
        <strain evidence="4">Daus_M_001</strain>
        <tissue evidence="4">Leg muscle</tissue>
    </source>
</reference>